<proteinExistence type="predicted"/>
<feature type="signal peptide" evidence="2">
    <location>
        <begin position="1"/>
        <end position="28"/>
    </location>
</feature>
<gene>
    <name evidence="3" type="ORF">DYB32_006736</name>
</gene>
<feature type="chain" id="PRO_5019447795" evidence="2">
    <location>
        <begin position="29"/>
        <end position="301"/>
    </location>
</feature>
<evidence type="ECO:0000313" key="4">
    <source>
        <dbReference type="Proteomes" id="UP000285060"/>
    </source>
</evidence>
<protein>
    <submittedName>
        <fullName evidence="3">Uncharacterized protein</fullName>
    </submittedName>
</protein>
<feature type="compositionally biased region" description="Low complexity" evidence="1">
    <location>
        <begin position="154"/>
        <end position="183"/>
    </location>
</feature>
<dbReference type="InterPro" id="IPR043767">
    <property type="entry name" value="DUF5713"/>
</dbReference>
<keyword evidence="4" id="KW-1185">Reference proteome</keyword>
<dbReference type="AlphaFoldDB" id="A0A418AQK0"/>
<organism evidence="3 4">
    <name type="scientific">Aphanomyces invadans</name>
    <dbReference type="NCBI Taxonomy" id="157072"/>
    <lineage>
        <taxon>Eukaryota</taxon>
        <taxon>Sar</taxon>
        <taxon>Stramenopiles</taxon>
        <taxon>Oomycota</taxon>
        <taxon>Saprolegniomycetes</taxon>
        <taxon>Saprolegniales</taxon>
        <taxon>Verrucalvaceae</taxon>
        <taxon>Aphanomyces</taxon>
    </lineage>
</organism>
<comment type="caution">
    <text evidence="3">The sequence shown here is derived from an EMBL/GenBank/DDBJ whole genome shotgun (WGS) entry which is preliminary data.</text>
</comment>
<dbReference type="GO" id="GO:0005576">
    <property type="term" value="C:extracellular region"/>
    <property type="evidence" value="ECO:0007669"/>
    <property type="project" value="InterPro"/>
</dbReference>
<name>A0A418AQK0_9STRA</name>
<accession>A0A418AQK0</accession>
<dbReference type="VEuPathDB" id="FungiDB:H310_04749"/>
<feature type="region of interest" description="Disordered" evidence="1">
    <location>
        <begin position="135"/>
        <end position="183"/>
    </location>
</feature>
<dbReference type="VEuPathDB" id="FungiDB:H310_04748"/>
<evidence type="ECO:0000313" key="3">
    <source>
        <dbReference type="EMBL" id="RHY27485.1"/>
    </source>
</evidence>
<sequence length="301" mass="31417">MGPFSNSPRSTMKTCALFTAALVATAAAQDAAASKKCAEAVTTVLALGALDPGALTCSKDSGVSTDPTSTPTEADLTKLLATKSCTTWWDGVVEKVKAISPPCDFPTGATSTINTAKFNWTLKDLYAFAKSAAAGEPTTTKPSGGATPKPGNGTSTTGKPDTITTTTKPTGTTTAPSSTPVPSSAVAGTVSVLALTILAHEFLKDMARDAYFPQDLVLQGKQLLERLCDDIEQAQPLTPARLLELTHATTEEFNQLEEAFEARGSMLETVARDAIGSDIGFIAAAYGFDVDVEELISNREW</sequence>
<reference evidence="3 4" key="1">
    <citation type="submission" date="2018-08" db="EMBL/GenBank/DDBJ databases">
        <title>Aphanomyces genome sequencing and annotation.</title>
        <authorList>
            <person name="Minardi D."/>
            <person name="Oidtmann B."/>
            <person name="Van Der Giezen M."/>
            <person name="Studholme D.J."/>
        </authorList>
    </citation>
    <scope>NUCLEOTIDE SEQUENCE [LARGE SCALE GENOMIC DNA]</scope>
    <source>
        <strain evidence="3 4">NJM0002</strain>
    </source>
</reference>
<evidence type="ECO:0000256" key="1">
    <source>
        <dbReference type="SAM" id="MobiDB-lite"/>
    </source>
</evidence>
<evidence type="ECO:0000256" key="2">
    <source>
        <dbReference type="SAM" id="SignalP"/>
    </source>
</evidence>
<dbReference type="Pfam" id="PF18977">
    <property type="entry name" value="DUF5713"/>
    <property type="match status" value="1"/>
</dbReference>
<dbReference type="InterPro" id="IPR036470">
    <property type="entry name" value="Elicitin_sf"/>
</dbReference>
<dbReference type="Gene3D" id="1.10.239.10">
    <property type="entry name" value="Elicitin domain"/>
    <property type="match status" value="1"/>
</dbReference>
<dbReference type="Proteomes" id="UP000285060">
    <property type="component" value="Unassembled WGS sequence"/>
</dbReference>
<dbReference type="EMBL" id="QUSY01000764">
    <property type="protein sequence ID" value="RHY27485.1"/>
    <property type="molecule type" value="Genomic_DNA"/>
</dbReference>
<keyword evidence="2" id="KW-0732">Signal</keyword>